<comment type="catalytic activity">
    <reaction evidence="13">
        <text>L-alanyl-L-lysine(out) = L-alanyl-L-lysine(in)</text>
        <dbReference type="Rhea" id="RHEA:79415"/>
        <dbReference type="ChEBI" id="CHEBI:192470"/>
    </reaction>
</comment>
<comment type="catalytic activity">
    <reaction evidence="5">
        <text>L-alpha-aminoacyl-L-histidine(out) = L-alpha-aminoacyl-L-histidine(in)</text>
        <dbReference type="Rhea" id="RHEA:79375"/>
        <dbReference type="ChEBI" id="CHEBI:229967"/>
    </reaction>
</comment>
<comment type="subunit">
    <text evidence="18">Homodimer. Interacts with lysosomal protein GLMP (via lumenal domain); the interaction starts while both proteins are still in the endoplasmic reticulum and is required for stabilization of MFSD1 in lysosomes but has no direct effect on its targeting to lysosomes or transporter activity.</text>
</comment>
<evidence type="ECO:0000256" key="15">
    <source>
        <dbReference type="ARBA" id="ARBA00044985"/>
    </source>
</evidence>
<feature type="transmembrane region" description="Helical" evidence="20">
    <location>
        <begin position="316"/>
        <end position="336"/>
    </location>
</feature>
<reference evidence="21 22" key="1">
    <citation type="submission" date="2021-08" db="EMBL/GenBank/DDBJ databases">
        <title>Draft Genome Sequence of Phanerochaete sordida strain YK-624.</title>
        <authorList>
            <person name="Mori T."/>
            <person name="Dohra H."/>
            <person name="Suzuki T."/>
            <person name="Kawagishi H."/>
            <person name="Hirai H."/>
        </authorList>
    </citation>
    <scope>NUCLEOTIDE SEQUENCE [LARGE SCALE GENOMIC DNA]</scope>
    <source>
        <strain evidence="21 22">YK-624</strain>
    </source>
</reference>
<feature type="region of interest" description="Disordered" evidence="19">
    <location>
        <begin position="1"/>
        <end position="37"/>
    </location>
</feature>
<evidence type="ECO:0000256" key="2">
    <source>
        <dbReference type="ARBA" id="ARBA00044876"/>
    </source>
</evidence>
<feature type="transmembrane region" description="Helical" evidence="20">
    <location>
        <begin position="441"/>
        <end position="462"/>
    </location>
</feature>
<sequence length="562" mass="60408">MSSTQRTPSPEKSPVDEKGSYELKESPSPSSGDVARLPAAAPSRPRLPYSWQLVMIILTCLCTFGNHWSNGLIVSLKTTIIKETNINNSQFATLVAVTNLVNTFLCIGFGFAIDKWGGAVMSVLLAGFHLSGSMVMAGAATNNLNSYPVLIVGKVLAAIGDGSLDNAQHRIFSTYFAPGRGFAFSIGTIWGVANLAQFTGQSTANVIATNLGSYAWALWISAVIALFSFLCAIAVVVLDIYLRRKYNVTDQTNGRRHVGAAKQGTFRLSAIRHLPFTFWMVVVFAVFENAGVQSFVSISTQFAQQRLKKGAVIGGWVSSFYLLLPACLTPFIGVYIDVFGQRIGFLFLSGLTFLISMLLLKFSHTVPTFIAAYIFYALSQCVTPAPQVEIIRNIISDPQYFATAFAIKKSVVQASIVIITTAAGKLQDDSDNSLDPAVSLWLAYAFISVAASGALLLVAYLMPTVLPAARLSQVAPRRLAVEVAALARRAGVQKPIDDDADEEDAGTKALERALKAPTVHSPLFRWAWLVVSAGIIVIGWIMFGLGVSWGVHGSVIAGTTGE</sequence>
<organism evidence="21 22">
    <name type="scientific">Phanerochaete sordida</name>
    <dbReference type="NCBI Taxonomy" id="48140"/>
    <lineage>
        <taxon>Eukaryota</taxon>
        <taxon>Fungi</taxon>
        <taxon>Dikarya</taxon>
        <taxon>Basidiomycota</taxon>
        <taxon>Agaricomycotina</taxon>
        <taxon>Agaricomycetes</taxon>
        <taxon>Polyporales</taxon>
        <taxon>Phanerochaetaceae</taxon>
        <taxon>Phanerochaete</taxon>
    </lineage>
</organism>
<evidence type="ECO:0000256" key="9">
    <source>
        <dbReference type="ARBA" id="ARBA00044899"/>
    </source>
</evidence>
<dbReference type="InterPro" id="IPR052187">
    <property type="entry name" value="MFSD1"/>
</dbReference>
<feature type="transmembrane region" description="Helical" evidence="20">
    <location>
        <begin position="276"/>
        <end position="296"/>
    </location>
</feature>
<evidence type="ECO:0000256" key="18">
    <source>
        <dbReference type="ARBA" id="ARBA00046376"/>
    </source>
</evidence>
<feature type="transmembrane region" description="Helical" evidence="20">
    <location>
        <begin position="176"/>
        <end position="196"/>
    </location>
</feature>
<evidence type="ECO:0000313" key="22">
    <source>
        <dbReference type="Proteomes" id="UP000703269"/>
    </source>
</evidence>
<evidence type="ECO:0000256" key="8">
    <source>
        <dbReference type="ARBA" id="ARBA00044898"/>
    </source>
</evidence>
<dbReference type="EMBL" id="BPQB01000107">
    <property type="protein sequence ID" value="GJE99342.1"/>
    <property type="molecule type" value="Genomic_DNA"/>
</dbReference>
<dbReference type="Gene3D" id="1.20.1250.20">
    <property type="entry name" value="MFS general substrate transporter like domains"/>
    <property type="match status" value="2"/>
</dbReference>
<dbReference type="GO" id="GO:0022857">
    <property type="term" value="F:transmembrane transporter activity"/>
    <property type="evidence" value="ECO:0007669"/>
    <property type="project" value="InterPro"/>
</dbReference>
<accession>A0A9P3LMG8</accession>
<feature type="transmembrane region" description="Helical" evidence="20">
    <location>
        <begin position="49"/>
        <end position="69"/>
    </location>
</feature>
<dbReference type="InterPro" id="IPR011701">
    <property type="entry name" value="MFS"/>
</dbReference>
<evidence type="ECO:0000256" key="11">
    <source>
        <dbReference type="ARBA" id="ARBA00044903"/>
    </source>
</evidence>
<evidence type="ECO:0000256" key="10">
    <source>
        <dbReference type="ARBA" id="ARBA00044900"/>
    </source>
</evidence>
<evidence type="ECO:0000313" key="21">
    <source>
        <dbReference type="EMBL" id="GJE99342.1"/>
    </source>
</evidence>
<keyword evidence="20" id="KW-0472">Membrane</keyword>
<comment type="catalytic activity">
    <reaction evidence="11">
        <text>L-arginyl-glycine(out) = L-arginyl-glycine(in)</text>
        <dbReference type="Rhea" id="RHEA:79391"/>
        <dbReference type="ChEBI" id="CHEBI:229955"/>
    </reaction>
</comment>
<dbReference type="PANTHER" id="PTHR23512">
    <property type="entry name" value="MAJOR FACILITATOR SUPERFAMILY DOMAIN-CONTAINING PROTEIN 1"/>
    <property type="match status" value="1"/>
</dbReference>
<dbReference type="SUPFAM" id="SSF103473">
    <property type="entry name" value="MFS general substrate transporter"/>
    <property type="match status" value="1"/>
</dbReference>
<dbReference type="Pfam" id="PF07690">
    <property type="entry name" value="MFS_1"/>
    <property type="match status" value="2"/>
</dbReference>
<comment type="catalytic activity">
    <reaction evidence="12">
        <text>L-histidyl-L-alpha-amino acid(out) = L-histidyl-L-alpha-amino acid(in)</text>
        <dbReference type="Rhea" id="RHEA:79379"/>
        <dbReference type="ChEBI" id="CHEBI:229964"/>
    </reaction>
</comment>
<dbReference type="GO" id="GO:0016020">
    <property type="term" value="C:membrane"/>
    <property type="evidence" value="ECO:0007669"/>
    <property type="project" value="UniProtKB-SubCell"/>
</dbReference>
<evidence type="ECO:0000256" key="12">
    <source>
        <dbReference type="ARBA" id="ARBA00044912"/>
    </source>
</evidence>
<feature type="transmembrane region" description="Helical" evidence="20">
    <location>
        <begin position="523"/>
        <end position="543"/>
    </location>
</feature>
<dbReference type="Proteomes" id="UP000703269">
    <property type="component" value="Unassembled WGS sequence"/>
</dbReference>
<comment type="catalytic activity">
    <reaction evidence="7">
        <text>L-alpha-aminoacyl-L-lysine(out) = L-alpha-aminoacyl-L-lysine(in)</text>
        <dbReference type="Rhea" id="RHEA:79383"/>
        <dbReference type="ChEBI" id="CHEBI:229966"/>
    </reaction>
</comment>
<comment type="catalytic activity">
    <reaction evidence="9">
        <text>L-arginyl-L-alpha-amino acid(out) = L-arginyl-L-alpha-amino acid(in)</text>
        <dbReference type="Rhea" id="RHEA:79371"/>
        <dbReference type="ChEBI" id="CHEBI:84315"/>
    </reaction>
</comment>
<dbReference type="InterPro" id="IPR036259">
    <property type="entry name" value="MFS_trans_sf"/>
</dbReference>
<comment type="catalytic activity">
    <reaction evidence="2">
        <text>L-lysyl-L-alanine(out) = L-lysyl-L-alanine(in)</text>
        <dbReference type="Rhea" id="RHEA:79399"/>
        <dbReference type="ChEBI" id="CHEBI:229954"/>
    </reaction>
</comment>
<dbReference type="PANTHER" id="PTHR23512:SF12">
    <property type="entry name" value="TRANSPORTER, PUTATIVE (AFU_ORTHOLOGUE AFUA_4G00260)-RELATED"/>
    <property type="match status" value="1"/>
</dbReference>
<name>A0A9P3LMG8_9APHY</name>
<evidence type="ECO:0000256" key="19">
    <source>
        <dbReference type="SAM" id="MobiDB-lite"/>
    </source>
</evidence>
<dbReference type="OrthoDB" id="424834at2759"/>
<protein>
    <recommendedName>
        <fullName evidence="15">Lysosomal dipeptide transporter MFSD1</fullName>
    </recommendedName>
    <alternativeName>
        <fullName evidence="16">Major facilitator superfamily domain-containing protein 1</fullName>
    </alternativeName>
</protein>
<keyword evidence="20" id="KW-1133">Transmembrane helix</keyword>
<feature type="transmembrane region" description="Helical" evidence="20">
    <location>
        <begin position="119"/>
        <end position="140"/>
    </location>
</feature>
<evidence type="ECO:0000256" key="20">
    <source>
        <dbReference type="SAM" id="Phobius"/>
    </source>
</evidence>
<comment type="subcellular location">
    <subcellularLocation>
        <location evidence="1">Membrane</location>
        <topology evidence="1">Multi-pass membrane protein</topology>
    </subcellularLocation>
</comment>
<feature type="transmembrane region" description="Helical" evidence="20">
    <location>
        <begin position="216"/>
        <end position="242"/>
    </location>
</feature>
<keyword evidence="22" id="KW-1185">Reference proteome</keyword>
<evidence type="ECO:0000256" key="17">
    <source>
        <dbReference type="ARBA" id="ARBA00045709"/>
    </source>
</evidence>
<proteinExistence type="predicted"/>
<evidence type="ECO:0000256" key="16">
    <source>
        <dbReference type="ARBA" id="ARBA00045018"/>
    </source>
</evidence>
<gene>
    <name evidence="21" type="ORF">PsYK624_155960</name>
</gene>
<keyword evidence="20" id="KW-0812">Transmembrane</keyword>
<comment type="catalytic activity">
    <reaction evidence="4">
        <text>L-alpha-aminoacyl-L-arginine(out) = L-alpha-aminoacyl-L-arginine(in)</text>
        <dbReference type="Rhea" id="RHEA:79367"/>
        <dbReference type="ChEBI" id="CHEBI:229968"/>
    </reaction>
</comment>
<feature type="compositionally biased region" description="Polar residues" evidence="19">
    <location>
        <begin position="1"/>
        <end position="10"/>
    </location>
</feature>
<evidence type="ECO:0000256" key="7">
    <source>
        <dbReference type="ARBA" id="ARBA00044893"/>
    </source>
</evidence>
<feature type="transmembrane region" description="Helical" evidence="20">
    <location>
        <begin position="343"/>
        <end position="360"/>
    </location>
</feature>
<evidence type="ECO:0000256" key="1">
    <source>
        <dbReference type="ARBA" id="ARBA00004141"/>
    </source>
</evidence>
<feature type="compositionally biased region" description="Basic and acidic residues" evidence="19">
    <location>
        <begin position="13"/>
        <end position="25"/>
    </location>
</feature>
<evidence type="ECO:0000256" key="14">
    <source>
        <dbReference type="ARBA" id="ARBA00044924"/>
    </source>
</evidence>
<evidence type="ECO:0000256" key="3">
    <source>
        <dbReference type="ARBA" id="ARBA00044878"/>
    </source>
</evidence>
<comment type="catalytic activity">
    <reaction evidence="3">
        <text>L-histidyl-glycine(out) = L-histidyl-glycine(in)</text>
        <dbReference type="Rhea" id="RHEA:79395"/>
        <dbReference type="ChEBI" id="CHEBI:229957"/>
    </reaction>
</comment>
<evidence type="ECO:0000256" key="13">
    <source>
        <dbReference type="ARBA" id="ARBA00044919"/>
    </source>
</evidence>
<evidence type="ECO:0000256" key="5">
    <source>
        <dbReference type="ARBA" id="ARBA00044884"/>
    </source>
</evidence>
<comment type="catalytic activity">
    <reaction evidence="10">
        <text>L-lysyl-L-lysine(out) = L-lysyl-L-lysine(in)</text>
        <dbReference type="Rhea" id="RHEA:79403"/>
        <dbReference type="ChEBI" id="CHEBI:229956"/>
    </reaction>
</comment>
<comment type="catalytic activity">
    <reaction evidence="8">
        <text>L-aspartyl-L-lysine(out) = L-aspartyl-L-lysine(in)</text>
        <dbReference type="Rhea" id="RHEA:79411"/>
        <dbReference type="ChEBI" id="CHEBI:229953"/>
    </reaction>
</comment>
<dbReference type="AlphaFoldDB" id="A0A9P3LMG8"/>
<comment type="caution">
    <text evidence="21">The sequence shown here is derived from an EMBL/GenBank/DDBJ whole genome shotgun (WGS) entry which is preliminary data.</text>
</comment>
<comment type="function">
    <text evidence="17">Lysosomal dipeptide uniporter that selectively exports lysine, arginine or histidine-containing dipeptides with a net positive charge from the lysosome lumen into the cytosol. Could play a role in a specific type of protein O-glycosylation indirectly regulating macrophages migration and tissue invasion. Also essential for liver homeostasis.</text>
</comment>
<evidence type="ECO:0000256" key="6">
    <source>
        <dbReference type="ARBA" id="ARBA00044891"/>
    </source>
</evidence>
<comment type="catalytic activity">
    <reaction evidence="14">
        <text>L-lysyl-glycine(out) = L-lysyl-glycine(in)</text>
        <dbReference type="Rhea" id="RHEA:79407"/>
        <dbReference type="ChEBI" id="CHEBI:191202"/>
    </reaction>
</comment>
<evidence type="ECO:0000256" key="4">
    <source>
        <dbReference type="ARBA" id="ARBA00044881"/>
    </source>
</evidence>
<feature type="transmembrane region" description="Helical" evidence="20">
    <location>
        <begin position="89"/>
        <end position="112"/>
    </location>
</feature>
<comment type="catalytic activity">
    <reaction evidence="6">
        <text>L-lysyl-L-alpha-amino acid(out) = L-lysyl-L-alpha-amino acid(in)</text>
        <dbReference type="Rhea" id="RHEA:79387"/>
        <dbReference type="ChEBI" id="CHEBI:229965"/>
    </reaction>
</comment>